<proteinExistence type="inferred from homology"/>
<name>A0ABN9XAA1_9DINO</name>
<accession>A0ABN9XAA1</accession>
<keyword evidence="4" id="KW-0444">Lipid biosynthesis</keyword>
<feature type="transmembrane region" description="Helical" evidence="14">
    <location>
        <begin position="317"/>
        <end position="342"/>
    </location>
</feature>
<sequence>MRGPRRRIGSMARKLREGPKKVVGTMRERQQVLQQEYQRQVLELKGRLDQGLSRARSSRARQLRHMVCFVCSMADVVVTSIWLGASPWTLHWYYTIKLSGLIVGRAVWYRWHGWHYFLYDLCYFSNLVLLVYIWVLPNSEVLFEAAYGLSGVLMVSIPVFRNSFVPHSLDRITSLHIHLGPALQLYVLRWYSNGRPVWWSETCPSGGLPAEEVRSWFGLAGAPCVFRIPDAYSVLPSLCVYAVFIVGYCVNQFFWNRKTIDRRGYATLYHHMAYDMGIINRLPTRLRGPCASRCVFVVGHFLLFCAGLPVVHAPCLLHTALLCVVTAWALWNGASFYITYFWRVYEEQIHAFERQMAEAASKSAHPDVQEAPLTPRGGRCTDTSTEPPKTSEDPTSPTDADDEGTDAGPQPDGPDKTA</sequence>
<evidence type="ECO:0000256" key="14">
    <source>
        <dbReference type="SAM" id="Phobius"/>
    </source>
</evidence>
<evidence type="ECO:0000256" key="7">
    <source>
        <dbReference type="ARBA" id="ARBA00022989"/>
    </source>
</evidence>
<keyword evidence="17" id="KW-1185">Reference proteome</keyword>
<evidence type="ECO:0000256" key="1">
    <source>
        <dbReference type="ARBA" id="ARBA00004141"/>
    </source>
</evidence>
<dbReference type="InterPro" id="IPR021261">
    <property type="entry name" value="GPCAT"/>
</dbReference>
<gene>
    <name evidence="15" type="ORF">PCOR1329_LOCUS70391</name>
    <name evidence="16" type="ORF">PCOR1329_LOCUS73726</name>
</gene>
<dbReference type="PANTHER" id="PTHR31201:SF1">
    <property type="entry name" value="GLYCEROPHOSPHOCHOLINE ACYLTRANSFERASE 1"/>
    <property type="match status" value="1"/>
</dbReference>
<dbReference type="PANTHER" id="PTHR31201">
    <property type="entry name" value="OS01G0585100 PROTEIN"/>
    <property type="match status" value="1"/>
</dbReference>
<evidence type="ECO:0000256" key="3">
    <source>
        <dbReference type="ARBA" id="ARBA00019082"/>
    </source>
</evidence>
<dbReference type="Pfam" id="PF10998">
    <property type="entry name" value="DUF2838"/>
    <property type="match status" value="1"/>
</dbReference>
<evidence type="ECO:0000256" key="6">
    <source>
        <dbReference type="ARBA" id="ARBA00022692"/>
    </source>
</evidence>
<comment type="similarity">
    <text evidence="2">Belongs to the GPC1 family.</text>
</comment>
<feature type="transmembrane region" description="Helical" evidence="14">
    <location>
        <begin position="141"/>
        <end position="160"/>
    </location>
</feature>
<keyword evidence="9 14" id="KW-0472">Membrane</keyword>
<comment type="subcellular location">
    <subcellularLocation>
        <location evidence="1">Membrane</location>
        <topology evidence="1">Multi-pass membrane protein</topology>
    </subcellularLocation>
</comment>
<comment type="caution">
    <text evidence="16">The sequence shown here is derived from an EMBL/GenBank/DDBJ whole genome shotgun (WGS) entry which is preliminary data.</text>
</comment>
<feature type="region of interest" description="Disordered" evidence="13">
    <location>
        <begin position="361"/>
        <end position="418"/>
    </location>
</feature>
<evidence type="ECO:0000256" key="4">
    <source>
        <dbReference type="ARBA" id="ARBA00022516"/>
    </source>
</evidence>
<feature type="transmembrane region" description="Helical" evidence="14">
    <location>
        <begin position="116"/>
        <end position="135"/>
    </location>
</feature>
<keyword evidence="11" id="KW-1208">Phospholipid metabolism</keyword>
<feature type="transmembrane region" description="Helical" evidence="14">
    <location>
        <begin position="235"/>
        <end position="255"/>
    </location>
</feature>
<keyword evidence="7 14" id="KW-1133">Transmembrane helix</keyword>
<dbReference type="Proteomes" id="UP001189429">
    <property type="component" value="Unassembled WGS sequence"/>
</dbReference>
<evidence type="ECO:0000313" key="15">
    <source>
        <dbReference type="EMBL" id="CAK0890065.1"/>
    </source>
</evidence>
<feature type="transmembrane region" description="Helical" evidence="14">
    <location>
        <begin position="290"/>
        <end position="311"/>
    </location>
</feature>
<evidence type="ECO:0000256" key="11">
    <source>
        <dbReference type="ARBA" id="ARBA00023264"/>
    </source>
</evidence>
<feature type="transmembrane region" description="Helical" evidence="14">
    <location>
        <begin position="66"/>
        <end position="85"/>
    </location>
</feature>
<evidence type="ECO:0000256" key="13">
    <source>
        <dbReference type="SAM" id="MobiDB-lite"/>
    </source>
</evidence>
<keyword evidence="5" id="KW-0808">Transferase</keyword>
<evidence type="ECO:0000256" key="5">
    <source>
        <dbReference type="ARBA" id="ARBA00022679"/>
    </source>
</evidence>
<evidence type="ECO:0000313" key="16">
    <source>
        <dbReference type="EMBL" id="CAK0894778.1"/>
    </source>
</evidence>
<keyword evidence="8" id="KW-0443">Lipid metabolism</keyword>
<keyword evidence="10" id="KW-0594">Phospholipid biosynthesis</keyword>
<evidence type="ECO:0000256" key="2">
    <source>
        <dbReference type="ARBA" id="ARBA00006675"/>
    </source>
</evidence>
<protein>
    <recommendedName>
        <fullName evidence="3">Glycerophosphocholine acyltransferase 1</fullName>
    </recommendedName>
</protein>
<evidence type="ECO:0000256" key="12">
    <source>
        <dbReference type="ARBA" id="ARBA00023315"/>
    </source>
</evidence>
<evidence type="ECO:0000313" key="17">
    <source>
        <dbReference type="Proteomes" id="UP001189429"/>
    </source>
</evidence>
<reference evidence="16" key="1">
    <citation type="submission" date="2023-10" db="EMBL/GenBank/DDBJ databases">
        <authorList>
            <person name="Chen Y."/>
            <person name="Shah S."/>
            <person name="Dougan E. K."/>
            <person name="Thang M."/>
            <person name="Chan C."/>
        </authorList>
    </citation>
    <scope>NUCLEOTIDE SEQUENCE [LARGE SCALE GENOMIC DNA]</scope>
</reference>
<evidence type="ECO:0000256" key="8">
    <source>
        <dbReference type="ARBA" id="ARBA00023098"/>
    </source>
</evidence>
<keyword evidence="12" id="KW-0012">Acyltransferase</keyword>
<dbReference type="EMBL" id="CAUYUJ010019948">
    <property type="protein sequence ID" value="CAK0894778.1"/>
    <property type="molecule type" value="Genomic_DNA"/>
</dbReference>
<evidence type="ECO:0000256" key="10">
    <source>
        <dbReference type="ARBA" id="ARBA00023209"/>
    </source>
</evidence>
<organism evidence="16 17">
    <name type="scientific">Prorocentrum cordatum</name>
    <dbReference type="NCBI Taxonomy" id="2364126"/>
    <lineage>
        <taxon>Eukaryota</taxon>
        <taxon>Sar</taxon>
        <taxon>Alveolata</taxon>
        <taxon>Dinophyceae</taxon>
        <taxon>Prorocentrales</taxon>
        <taxon>Prorocentraceae</taxon>
        <taxon>Prorocentrum</taxon>
    </lineage>
</organism>
<dbReference type="EMBL" id="CAUYUJ010019293">
    <property type="protein sequence ID" value="CAK0890065.1"/>
    <property type="molecule type" value="Genomic_DNA"/>
</dbReference>
<feature type="compositionally biased region" description="Polar residues" evidence="13">
    <location>
        <begin position="381"/>
        <end position="398"/>
    </location>
</feature>
<evidence type="ECO:0000256" key="9">
    <source>
        <dbReference type="ARBA" id="ARBA00023136"/>
    </source>
</evidence>
<keyword evidence="6 14" id="KW-0812">Transmembrane</keyword>